<evidence type="ECO:0000313" key="4">
    <source>
        <dbReference type="RefSeq" id="XP_025072632.1"/>
    </source>
</evidence>
<feature type="compositionally biased region" description="Polar residues" evidence="1">
    <location>
        <begin position="523"/>
        <end position="539"/>
    </location>
</feature>
<feature type="compositionally biased region" description="Gly residues" evidence="1">
    <location>
        <begin position="1205"/>
        <end position="1214"/>
    </location>
</feature>
<feature type="region of interest" description="Disordered" evidence="1">
    <location>
        <begin position="446"/>
        <end position="626"/>
    </location>
</feature>
<feature type="region of interest" description="Disordered" evidence="1">
    <location>
        <begin position="1252"/>
        <end position="1289"/>
    </location>
</feature>
<accession>A0A3Q0HQ34</accession>
<feature type="compositionally biased region" description="Polar residues" evidence="1">
    <location>
        <begin position="1402"/>
        <end position="1411"/>
    </location>
</feature>
<feature type="region of interest" description="Disordered" evidence="1">
    <location>
        <begin position="645"/>
        <end position="758"/>
    </location>
</feature>
<reference evidence="4 5" key="1">
    <citation type="submission" date="2025-04" db="UniProtKB">
        <authorList>
            <consortium name="RefSeq"/>
        </authorList>
    </citation>
    <scope>IDENTIFICATION</scope>
</reference>
<feature type="region of interest" description="Disordered" evidence="1">
    <location>
        <begin position="1380"/>
        <end position="1418"/>
    </location>
</feature>
<dbReference type="GO" id="GO:0071479">
    <property type="term" value="P:cellular response to ionizing radiation"/>
    <property type="evidence" value="ECO:0007669"/>
    <property type="project" value="TreeGrafter"/>
</dbReference>
<feature type="compositionally biased region" description="Low complexity" evidence="1">
    <location>
        <begin position="593"/>
        <end position="609"/>
    </location>
</feature>
<dbReference type="Pfam" id="PF15327">
    <property type="entry name" value="Tankyrase_bdg_C"/>
    <property type="match status" value="1"/>
</dbReference>
<feature type="compositionally biased region" description="Polar residues" evidence="1">
    <location>
        <begin position="376"/>
        <end position="388"/>
    </location>
</feature>
<dbReference type="SMART" id="SM01319">
    <property type="entry name" value="Tankyrase_bdg_C"/>
    <property type="match status" value="1"/>
</dbReference>
<dbReference type="GO" id="GO:0005634">
    <property type="term" value="C:nucleus"/>
    <property type="evidence" value="ECO:0007669"/>
    <property type="project" value="TreeGrafter"/>
</dbReference>
<protein>
    <submittedName>
        <fullName evidence="4 5">182 kDa tankyrase-1-binding protein isoform X1</fullName>
    </submittedName>
</protein>
<keyword evidence="3" id="KW-1185">Reference proteome</keyword>
<dbReference type="InterPro" id="IPR032764">
    <property type="entry name" value="Tankyrase-bd_C"/>
</dbReference>
<feature type="compositionally biased region" description="Polar residues" evidence="1">
    <location>
        <begin position="326"/>
        <end position="340"/>
    </location>
</feature>
<evidence type="ECO:0000313" key="7">
    <source>
        <dbReference type="RefSeq" id="XP_025072635.1"/>
    </source>
</evidence>
<dbReference type="Proteomes" id="UP000189705">
    <property type="component" value="Unplaced"/>
</dbReference>
<dbReference type="GO" id="GO:0000792">
    <property type="term" value="C:heterochromatin"/>
    <property type="evidence" value="ECO:0007669"/>
    <property type="project" value="TreeGrafter"/>
</dbReference>
<proteinExistence type="predicted"/>
<feature type="compositionally biased region" description="Low complexity" evidence="1">
    <location>
        <begin position="466"/>
        <end position="478"/>
    </location>
</feature>
<evidence type="ECO:0000313" key="5">
    <source>
        <dbReference type="RefSeq" id="XP_025072633.1"/>
    </source>
</evidence>
<feature type="compositionally biased region" description="Basic and acidic residues" evidence="1">
    <location>
        <begin position="705"/>
        <end position="716"/>
    </location>
</feature>
<feature type="compositionally biased region" description="Polar residues" evidence="1">
    <location>
        <begin position="1680"/>
        <end position="1692"/>
    </location>
</feature>
<evidence type="ECO:0000259" key="2">
    <source>
        <dbReference type="SMART" id="SM01319"/>
    </source>
</evidence>
<dbReference type="RefSeq" id="XP_025072635.1">
    <property type="nucleotide sequence ID" value="XM_025216850.1"/>
</dbReference>
<feature type="compositionally biased region" description="Basic and acidic residues" evidence="1">
    <location>
        <begin position="645"/>
        <end position="661"/>
    </location>
</feature>
<dbReference type="RefSeq" id="XP_025072632.1">
    <property type="nucleotide sequence ID" value="XM_025216847.1"/>
</dbReference>
<feature type="region of interest" description="Disordered" evidence="1">
    <location>
        <begin position="1551"/>
        <end position="1631"/>
    </location>
</feature>
<evidence type="ECO:0000256" key="1">
    <source>
        <dbReference type="SAM" id="MobiDB-lite"/>
    </source>
</evidence>
<feature type="compositionally biased region" description="Polar residues" evidence="1">
    <location>
        <begin position="497"/>
        <end position="516"/>
    </location>
</feature>
<feature type="compositionally biased region" description="Low complexity" evidence="1">
    <location>
        <begin position="446"/>
        <end position="455"/>
    </location>
</feature>
<feature type="compositionally biased region" description="Polar residues" evidence="1">
    <location>
        <begin position="617"/>
        <end position="626"/>
    </location>
</feature>
<gene>
    <name evidence="4 5 6 7" type="primary">TNKS1BP1</name>
</gene>
<feature type="domain" description="Tankyrase 1-binding protein C-terminal" evidence="2">
    <location>
        <begin position="1628"/>
        <end position="1802"/>
    </location>
</feature>
<feature type="region of interest" description="Disordered" evidence="1">
    <location>
        <begin position="262"/>
        <end position="352"/>
    </location>
</feature>
<feature type="region of interest" description="Disordered" evidence="1">
    <location>
        <begin position="989"/>
        <end position="1217"/>
    </location>
</feature>
<feature type="compositionally biased region" description="Polar residues" evidence="1">
    <location>
        <begin position="1019"/>
        <end position="1037"/>
    </location>
</feature>
<feature type="compositionally biased region" description="Pro residues" evidence="1">
    <location>
        <begin position="74"/>
        <end position="86"/>
    </location>
</feature>
<dbReference type="RefSeq" id="XP_025072634.1">
    <property type="nucleotide sequence ID" value="XM_025216849.1"/>
</dbReference>
<feature type="compositionally biased region" description="Polar residues" evidence="1">
    <location>
        <begin position="1317"/>
        <end position="1329"/>
    </location>
</feature>
<feature type="compositionally biased region" description="Basic and acidic residues" evidence="1">
    <location>
        <begin position="1451"/>
        <end position="1465"/>
    </location>
</feature>
<feature type="compositionally biased region" description="Polar residues" evidence="1">
    <location>
        <begin position="1136"/>
        <end position="1165"/>
    </location>
</feature>
<feature type="region of interest" description="Disordered" evidence="1">
    <location>
        <begin position="921"/>
        <end position="953"/>
    </location>
</feature>
<organism evidence="3 5">
    <name type="scientific">Alligator sinensis</name>
    <name type="common">Chinese alligator</name>
    <dbReference type="NCBI Taxonomy" id="38654"/>
    <lineage>
        <taxon>Eukaryota</taxon>
        <taxon>Metazoa</taxon>
        <taxon>Chordata</taxon>
        <taxon>Craniata</taxon>
        <taxon>Vertebrata</taxon>
        <taxon>Euteleostomi</taxon>
        <taxon>Archelosauria</taxon>
        <taxon>Archosauria</taxon>
        <taxon>Crocodylia</taxon>
        <taxon>Alligatoridae</taxon>
        <taxon>Alligatorinae</taxon>
        <taxon>Alligator</taxon>
    </lineage>
</organism>
<evidence type="ECO:0000313" key="3">
    <source>
        <dbReference type="Proteomes" id="UP000189705"/>
    </source>
</evidence>
<feature type="compositionally biased region" description="Basic and acidic residues" evidence="1">
    <location>
        <begin position="728"/>
        <end position="737"/>
    </location>
</feature>
<feature type="compositionally biased region" description="Basic residues" evidence="1">
    <location>
        <begin position="1651"/>
        <end position="1660"/>
    </location>
</feature>
<dbReference type="STRING" id="38654.A0A3Q0HQ34"/>
<dbReference type="PANTHER" id="PTHR22042">
    <property type="entry name" value="TANKYRASE 1 BINDING PROTEIN"/>
    <property type="match status" value="1"/>
</dbReference>
<feature type="region of interest" description="Disordered" evidence="1">
    <location>
        <begin position="1316"/>
        <end position="1367"/>
    </location>
</feature>
<feature type="region of interest" description="Disordered" evidence="1">
    <location>
        <begin position="1446"/>
        <end position="1478"/>
    </location>
</feature>
<feature type="compositionally biased region" description="Polar residues" evidence="1">
    <location>
        <begin position="1046"/>
        <end position="1059"/>
    </location>
</feature>
<feature type="region of interest" description="Disordered" evidence="1">
    <location>
        <begin position="872"/>
        <end position="903"/>
    </location>
</feature>
<dbReference type="RefSeq" id="XP_025072633.1">
    <property type="nucleotide sequence ID" value="XM_025216848.1"/>
</dbReference>
<feature type="region of interest" description="Disordered" evidence="1">
    <location>
        <begin position="1643"/>
        <end position="1805"/>
    </location>
</feature>
<dbReference type="CTD" id="85456"/>
<name>A0A3Q0HQ34_ALLSI</name>
<dbReference type="InterPro" id="IPR040006">
    <property type="entry name" value="TNKS1BP1-like"/>
</dbReference>
<feature type="compositionally biased region" description="Low complexity" evidence="1">
    <location>
        <begin position="297"/>
        <end position="308"/>
    </location>
</feature>
<evidence type="ECO:0000313" key="6">
    <source>
        <dbReference type="RefSeq" id="XP_025072634.1"/>
    </source>
</evidence>
<feature type="region of interest" description="Disordered" evidence="1">
    <location>
        <begin position="1"/>
        <end position="105"/>
    </location>
</feature>
<dbReference type="PANTHER" id="PTHR22042:SF2">
    <property type="entry name" value="182 KDA TANKYRASE-1-BINDING PROTEIN"/>
    <property type="match status" value="1"/>
</dbReference>
<dbReference type="GeneID" id="102382676"/>
<sequence>MHCIHQDSIPASTMAFQPQPLHPPFPCTPSNGSREDGAGQLSGGPESGLCSGEEELSGGDTRPKPPVRPKPRVLPKPAVPAKPCTPLPSLGVRNTRTELPSAEKINRLAGPKPYGAGVSSVVKRPAFSLKSSMGEATNGKRGSSPTPGARVLASAVLTAEDLPCIPGEEGRSSSPVMPQAVGLLGTRKVTSPFKVKPVPVATKPERFPGTTVEEILAKMDQPRKEGPLSPDRAWALRSFSSDSGSYFTPKGFTAFWRRASSEEVGESDTTFIFEASRDSLPPEALESKEPPRNELGSLPSSSCPCPSSNGQHLLEPPDGAAESDSDTVPTTRASPASTSCDGDPSGHRRLLSTPGVSLLQICSVPAAAVELPDQTAPGSPSVSANPSQAPGPPYISHELLAQALGFPDALAELPAPGVPGIPASVTPGSPGTPSELQVKVSVSLAQAPGAPDAAAETCPGVSHLLGSPEGPGETSPGSNSPPAPGTPDTPSELLPKVTSSPGSPEAPSQSLTTSSLAEELPRVSQSPGSPEAPTQSPGSPDSLPGPERSSPPLSGDTKPYTGPVELSLPDDERRVQPPQLGLRRSSEGIVQPSAEGLGMEELGGSLAALSQGRGPPSEQSLGGESNWSLSQSFEWAFPSRAPEWGVRKMESSPRSPIKEASDSSISEGGELDGEGLVCPGTAPSPEGSGMGAEELRQGDPSTELGSERGDQPDAGRHTGSTEAPSEVGEIKAEESGSREMVAGKAGEAEATCPGGPTAQRELAVAELKGPGAEGDTLQEEQGTLPVRSALHLTEPLQALEQAEPSTQPCVLFSDTVHLDKAAFSWEDDSTLGLAQAGPALESMEGARLEPGVGDADPLGGSESHSDPCWLEELLASPPPSADDTKRKVVPTPGDSEGSEGLLGWSRKDLHSEFGIGEARQVSDFDWASEPGSGKRDWPSGYGASETEQDRAFGTSKRDWASAYSISEADRQDGVFGVNGKEWASEYKGTEVMGDSSTGHRDWPDTYGLGDGQHQDGDLSTSKPDWTSQYSIGSTDSQGMEFGTGKPNWTSSYGIASGNQQDEEFSSGKPSWTSEYGVRDIGQQDKDFDVGKSGWTSEYAMGDTSQQDKEFSPSKPAWTSEYSESDASQQDKEFSPSKPSWTSEYSVGDSSQQGKEFSPSKPSWTSEYGAGDTSQQDKEFSPSKPSWTSEYGVGDTSQQDKDFGVGKSGWNGNYGVGNTEQKEREFCTGNQDWASKYGLSCTDQESAFCSGSKDQSSIGDSCCLGREPSAEKSGWSGSNLQENKSATSSRDWAVEFSVGGAEHQNQFGIIGTDRDSSIGLSTLNPSSSAGTVGPAELRESQSDWVGEEGIAGPAMPQETGTGQSDWAQDLGLRRLDISSSWGAVGSDDCTEGEVGRTDWVQDPVTSSQNPSDGQRPEGFDMCREEQLDWAQDLSPIFGIGNTVTFSSSQAKGLDKTSEAGVERTDEAGDSGSDVMEQSPDLSLHIEEPSIEDGGDSEDGECCCCEASVGKFLPGPSAADVEDHLVLTQSRGPVGSRLSGPSLLLEEILANSSVQAAQQERPASPQTSHMEEERGLSNTANDQALEAAGPPQPDDADGSCLPKQVKRLSQPECRGSPTERRRPSQGLLPAQDFSFLEDAEVLDSTVSRSKANLGRKRGHRAPAIRPGATLGLSEMEGDSWMFQDSTEPRTTCMASSDEEAAEEPKSRRARPSPASKGAKVSLFPGLNPSAIKAKLRGRNRFAEEGAQPGEGKPASSKELHMQRSKSCKVPGLAGKPPALPPKPEKSSGSETSSPHWLQALKLKKKKS</sequence>
<feature type="region of interest" description="Disordered" evidence="1">
    <location>
        <begin position="371"/>
        <end position="394"/>
    </location>
</feature>
<feature type="compositionally biased region" description="Polar residues" evidence="1">
    <location>
        <begin position="1274"/>
        <end position="1289"/>
    </location>
</feature>
<dbReference type="GO" id="GO:0006302">
    <property type="term" value="P:double-strand break repair"/>
    <property type="evidence" value="ECO:0007669"/>
    <property type="project" value="TreeGrafter"/>
</dbReference>